<dbReference type="EnsemblPlants" id="Pp3c13_11710V3.1">
    <property type="protein sequence ID" value="Pp3c13_11710V3.1"/>
    <property type="gene ID" value="Pp3c13_11710"/>
</dbReference>
<protein>
    <submittedName>
        <fullName evidence="2 3">Uncharacterized protein</fullName>
    </submittedName>
</protein>
<keyword evidence="4" id="KW-1185">Reference proteome</keyword>
<dbReference type="AlphaFoldDB" id="A0A2K1JLI3"/>
<reference evidence="3" key="3">
    <citation type="submission" date="2020-12" db="UniProtKB">
        <authorList>
            <consortium name="EnsemblPlants"/>
        </authorList>
    </citation>
    <scope>IDENTIFICATION</scope>
</reference>
<evidence type="ECO:0000256" key="1">
    <source>
        <dbReference type="SAM" id="MobiDB-lite"/>
    </source>
</evidence>
<reference evidence="2 4" key="1">
    <citation type="journal article" date="2008" name="Science">
        <title>The Physcomitrella genome reveals evolutionary insights into the conquest of land by plants.</title>
        <authorList>
            <person name="Rensing S."/>
            <person name="Lang D."/>
            <person name="Zimmer A."/>
            <person name="Terry A."/>
            <person name="Salamov A."/>
            <person name="Shapiro H."/>
            <person name="Nishiyama T."/>
            <person name="Perroud P.-F."/>
            <person name="Lindquist E."/>
            <person name="Kamisugi Y."/>
            <person name="Tanahashi T."/>
            <person name="Sakakibara K."/>
            <person name="Fujita T."/>
            <person name="Oishi K."/>
            <person name="Shin-I T."/>
            <person name="Kuroki Y."/>
            <person name="Toyoda A."/>
            <person name="Suzuki Y."/>
            <person name="Hashimoto A."/>
            <person name="Yamaguchi K."/>
            <person name="Sugano A."/>
            <person name="Kohara Y."/>
            <person name="Fujiyama A."/>
            <person name="Anterola A."/>
            <person name="Aoki S."/>
            <person name="Ashton N."/>
            <person name="Barbazuk W.B."/>
            <person name="Barker E."/>
            <person name="Bennetzen J."/>
            <person name="Bezanilla M."/>
            <person name="Blankenship R."/>
            <person name="Cho S.H."/>
            <person name="Dutcher S."/>
            <person name="Estelle M."/>
            <person name="Fawcett J.A."/>
            <person name="Gundlach H."/>
            <person name="Hanada K."/>
            <person name="Heyl A."/>
            <person name="Hicks K.A."/>
            <person name="Hugh J."/>
            <person name="Lohr M."/>
            <person name="Mayer K."/>
            <person name="Melkozernov A."/>
            <person name="Murata T."/>
            <person name="Nelson D."/>
            <person name="Pils B."/>
            <person name="Prigge M."/>
            <person name="Reiss B."/>
            <person name="Renner T."/>
            <person name="Rombauts S."/>
            <person name="Rushton P."/>
            <person name="Sanderfoot A."/>
            <person name="Schween G."/>
            <person name="Shiu S.-H."/>
            <person name="Stueber K."/>
            <person name="Theodoulou F.L."/>
            <person name="Tu H."/>
            <person name="Van de Peer Y."/>
            <person name="Verrier P.J."/>
            <person name="Waters E."/>
            <person name="Wood A."/>
            <person name="Yang L."/>
            <person name="Cove D."/>
            <person name="Cuming A."/>
            <person name="Hasebe M."/>
            <person name="Lucas S."/>
            <person name="Mishler D.B."/>
            <person name="Reski R."/>
            <person name="Grigoriev I."/>
            <person name="Quatrano R.S."/>
            <person name="Boore J.L."/>
        </authorList>
    </citation>
    <scope>NUCLEOTIDE SEQUENCE [LARGE SCALE GENOMIC DNA]</scope>
    <source>
        <strain evidence="3 4">cv. Gransden 2004</strain>
    </source>
</reference>
<dbReference type="Gramene" id="Pp3c13_11710V3.2">
    <property type="protein sequence ID" value="Pp3c13_11710V3.2"/>
    <property type="gene ID" value="Pp3c13_11710"/>
</dbReference>
<gene>
    <name evidence="2" type="ORF">PHYPA_017244</name>
</gene>
<proteinExistence type="predicted"/>
<evidence type="ECO:0000313" key="2">
    <source>
        <dbReference type="EMBL" id="PNR42415.1"/>
    </source>
</evidence>
<dbReference type="EMBL" id="ABEU02000013">
    <property type="protein sequence ID" value="PNR42415.1"/>
    <property type="molecule type" value="Genomic_DNA"/>
</dbReference>
<feature type="region of interest" description="Disordered" evidence="1">
    <location>
        <begin position="120"/>
        <end position="167"/>
    </location>
</feature>
<dbReference type="PaxDb" id="3218-PP1S5_268V6.1"/>
<evidence type="ECO:0000313" key="4">
    <source>
        <dbReference type="Proteomes" id="UP000006727"/>
    </source>
</evidence>
<feature type="region of interest" description="Disordered" evidence="1">
    <location>
        <begin position="72"/>
        <end position="105"/>
    </location>
</feature>
<feature type="compositionally biased region" description="Polar residues" evidence="1">
    <location>
        <begin position="86"/>
        <end position="103"/>
    </location>
</feature>
<accession>A0A2K1JLI3</accession>
<name>A0A2K1JLI3_PHYPA</name>
<evidence type="ECO:0000313" key="3">
    <source>
        <dbReference type="EnsemblPlants" id="Pp3c13_11710V3.1"/>
    </source>
</evidence>
<feature type="compositionally biased region" description="Low complexity" evidence="1">
    <location>
        <begin position="130"/>
        <end position="144"/>
    </location>
</feature>
<sequence length="167" mass="18091">MSDYLVSVCVLQILRHPVLSRILIVSLLPCIRRPNDCLFDRLLHHCLSNSVWKSLALITMSSHGSYSSSNIKDDYGQGGHRPQYSGAFNESQPAQDGMTTQPSVGRFTEKERANSMFVRKPATPALAPASQSGMSGSGSNNSSGIVNLRGAPLPEGKMKKNTTKGKN</sequence>
<dbReference type="InParanoid" id="A0A2K1JLI3"/>
<reference evidence="2 4" key="2">
    <citation type="journal article" date="2018" name="Plant J.">
        <title>The Physcomitrella patens chromosome-scale assembly reveals moss genome structure and evolution.</title>
        <authorList>
            <person name="Lang D."/>
            <person name="Ullrich K.K."/>
            <person name="Murat F."/>
            <person name="Fuchs J."/>
            <person name="Jenkins J."/>
            <person name="Haas F.B."/>
            <person name="Piednoel M."/>
            <person name="Gundlach H."/>
            <person name="Van Bel M."/>
            <person name="Meyberg R."/>
            <person name="Vives C."/>
            <person name="Morata J."/>
            <person name="Symeonidi A."/>
            <person name="Hiss M."/>
            <person name="Muchero W."/>
            <person name="Kamisugi Y."/>
            <person name="Saleh O."/>
            <person name="Blanc G."/>
            <person name="Decker E.L."/>
            <person name="van Gessel N."/>
            <person name="Grimwood J."/>
            <person name="Hayes R.D."/>
            <person name="Graham S.W."/>
            <person name="Gunter L.E."/>
            <person name="McDaniel S.F."/>
            <person name="Hoernstein S.N.W."/>
            <person name="Larsson A."/>
            <person name="Li F.W."/>
            <person name="Perroud P.F."/>
            <person name="Phillips J."/>
            <person name="Ranjan P."/>
            <person name="Rokshar D.S."/>
            <person name="Rothfels C.J."/>
            <person name="Schneider L."/>
            <person name="Shu S."/>
            <person name="Stevenson D.W."/>
            <person name="Thummler F."/>
            <person name="Tillich M."/>
            <person name="Villarreal Aguilar J.C."/>
            <person name="Widiez T."/>
            <person name="Wong G.K."/>
            <person name="Wymore A."/>
            <person name="Zhang Y."/>
            <person name="Zimmer A.D."/>
            <person name="Quatrano R.S."/>
            <person name="Mayer K.F.X."/>
            <person name="Goodstein D."/>
            <person name="Casacuberta J.M."/>
            <person name="Vandepoele K."/>
            <person name="Reski R."/>
            <person name="Cuming A.C."/>
            <person name="Tuskan G.A."/>
            <person name="Maumus F."/>
            <person name="Salse J."/>
            <person name="Schmutz J."/>
            <person name="Rensing S.A."/>
        </authorList>
    </citation>
    <scope>NUCLEOTIDE SEQUENCE [LARGE SCALE GENOMIC DNA]</scope>
    <source>
        <strain evidence="3 4">cv. Gransden 2004</strain>
    </source>
</reference>
<dbReference type="Gramene" id="Pp3c13_11710V3.1">
    <property type="protein sequence ID" value="Pp3c13_11710V3.1"/>
    <property type="gene ID" value="Pp3c13_11710"/>
</dbReference>
<organism evidence="2">
    <name type="scientific">Physcomitrium patens</name>
    <name type="common">Spreading-leaved earth moss</name>
    <name type="synonym">Physcomitrella patens</name>
    <dbReference type="NCBI Taxonomy" id="3218"/>
    <lineage>
        <taxon>Eukaryota</taxon>
        <taxon>Viridiplantae</taxon>
        <taxon>Streptophyta</taxon>
        <taxon>Embryophyta</taxon>
        <taxon>Bryophyta</taxon>
        <taxon>Bryophytina</taxon>
        <taxon>Bryopsida</taxon>
        <taxon>Funariidae</taxon>
        <taxon>Funariales</taxon>
        <taxon>Funariaceae</taxon>
        <taxon>Physcomitrium</taxon>
    </lineage>
</organism>
<dbReference type="Proteomes" id="UP000006727">
    <property type="component" value="Chromosome 13"/>
</dbReference>
<dbReference type="EnsemblPlants" id="Pp3c13_11710V3.2">
    <property type="protein sequence ID" value="Pp3c13_11710V3.2"/>
    <property type="gene ID" value="Pp3c13_11710"/>
</dbReference>